<dbReference type="EMBL" id="CM045767">
    <property type="protein sequence ID" value="KAI7997706.1"/>
    <property type="molecule type" value="Genomic_DNA"/>
</dbReference>
<gene>
    <name evidence="1" type="ORF">LOK49_LG10G02259</name>
</gene>
<sequence length="286" mass="33337">MALNSPLGYSKRAYVTFLAGNTDYVKGVIALAKCLRKVKSAYPLVVVILPDVPEDHRKILRCQGCVVREMEAVYPPESENEFESPYYALWYSKLGIWKLEEYKKMIYLDADILVMDNIDHLFELPDGYFYAVSDCFCDKSWSQSPQYSIGYCQQCPDKVTWPPEMGSPPPLYFNAGMFMFEPSRVTYQNLLKALHITPPGPFGDQDLLNKFFRNKFKPIPLIYNLVLPFLFHHPEKVELEKVKVVHYCATGSKPWNYIPKEDNMHREDVKMLIAKWWNVYDDELLN</sequence>
<proteinExistence type="predicted"/>
<reference evidence="1 2" key="1">
    <citation type="journal article" date="2022" name="Plant J.">
        <title>Chromosome-level genome of Camellia lanceoleosa provides a valuable resource for understanding genome evolution and self-incompatibility.</title>
        <authorList>
            <person name="Gong W."/>
            <person name="Xiao S."/>
            <person name="Wang L."/>
            <person name="Liao Z."/>
            <person name="Chang Y."/>
            <person name="Mo W."/>
            <person name="Hu G."/>
            <person name="Li W."/>
            <person name="Zhao G."/>
            <person name="Zhu H."/>
            <person name="Hu X."/>
            <person name="Ji K."/>
            <person name="Xiang X."/>
            <person name="Song Q."/>
            <person name="Yuan D."/>
            <person name="Jin S."/>
            <person name="Zhang L."/>
        </authorList>
    </citation>
    <scope>NUCLEOTIDE SEQUENCE [LARGE SCALE GENOMIC DNA]</scope>
    <source>
        <strain evidence="1">SQ_2022a</strain>
    </source>
</reference>
<evidence type="ECO:0000313" key="2">
    <source>
        <dbReference type="Proteomes" id="UP001060215"/>
    </source>
</evidence>
<keyword evidence="2" id="KW-1185">Reference proteome</keyword>
<evidence type="ECO:0000313" key="1">
    <source>
        <dbReference type="EMBL" id="KAI7997706.1"/>
    </source>
</evidence>
<organism evidence="1 2">
    <name type="scientific">Camellia lanceoleosa</name>
    <dbReference type="NCBI Taxonomy" id="1840588"/>
    <lineage>
        <taxon>Eukaryota</taxon>
        <taxon>Viridiplantae</taxon>
        <taxon>Streptophyta</taxon>
        <taxon>Embryophyta</taxon>
        <taxon>Tracheophyta</taxon>
        <taxon>Spermatophyta</taxon>
        <taxon>Magnoliopsida</taxon>
        <taxon>eudicotyledons</taxon>
        <taxon>Gunneridae</taxon>
        <taxon>Pentapetalae</taxon>
        <taxon>asterids</taxon>
        <taxon>Ericales</taxon>
        <taxon>Theaceae</taxon>
        <taxon>Camellia</taxon>
    </lineage>
</organism>
<name>A0ACC0G999_9ERIC</name>
<comment type="caution">
    <text evidence="1">The sequence shown here is derived from an EMBL/GenBank/DDBJ whole genome shotgun (WGS) entry which is preliminary data.</text>
</comment>
<accession>A0ACC0G999</accession>
<protein>
    <submittedName>
        <fullName evidence="1">Galactinol synthase 1</fullName>
    </submittedName>
</protein>
<dbReference type="Proteomes" id="UP001060215">
    <property type="component" value="Chromosome 10"/>
</dbReference>